<protein>
    <recommendedName>
        <fullName evidence="4">Zinc-ribbon 15 domain-containing protein</fullName>
    </recommendedName>
</protein>
<evidence type="ECO:0000256" key="1">
    <source>
        <dbReference type="SAM" id="Phobius"/>
    </source>
</evidence>
<evidence type="ECO:0000313" key="3">
    <source>
        <dbReference type="Proteomes" id="UP001595826"/>
    </source>
</evidence>
<organism evidence="2 3">
    <name type="scientific">Polaribacter marinivivus</name>
    <dbReference type="NCBI Taxonomy" id="1524260"/>
    <lineage>
        <taxon>Bacteria</taxon>
        <taxon>Pseudomonadati</taxon>
        <taxon>Bacteroidota</taxon>
        <taxon>Flavobacteriia</taxon>
        <taxon>Flavobacteriales</taxon>
        <taxon>Flavobacteriaceae</taxon>
    </lineage>
</organism>
<comment type="caution">
    <text evidence="2">The sequence shown here is derived from an EMBL/GenBank/DDBJ whole genome shotgun (WGS) entry which is preliminary data.</text>
</comment>
<dbReference type="Proteomes" id="UP001595826">
    <property type="component" value="Unassembled WGS sequence"/>
</dbReference>
<evidence type="ECO:0008006" key="4">
    <source>
        <dbReference type="Google" id="ProtNLM"/>
    </source>
</evidence>
<dbReference type="EMBL" id="JBHSCY010000002">
    <property type="protein sequence ID" value="MFC4269569.1"/>
    <property type="molecule type" value="Genomic_DNA"/>
</dbReference>
<feature type="transmembrane region" description="Helical" evidence="1">
    <location>
        <begin position="88"/>
        <end position="107"/>
    </location>
</feature>
<name>A0ABV8RE60_9FLAO</name>
<proteinExistence type="predicted"/>
<keyword evidence="3" id="KW-1185">Reference proteome</keyword>
<dbReference type="RefSeq" id="WP_377410752.1">
    <property type="nucleotide sequence ID" value="NZ_JBHSCY010000002.1"/>
</dbReference>
<sequence>MIFYGTKGSLIDVKRTTAIECDTCKQITPHTVSVYGKYGYLYWIPVFPMSKKVFSECNNCKATNEFSGMNEKLRRASIDIKKETKTPIWYWSGLGIIAILIAIGYYYSAQHDKDVVKYIKEPLAGDVIRFKNKNTNYYSTLKISSVTKDSIFVIQNNYETDKKSGISDIDKSKNYTTEPFGLGRNEIQEMFDKNIFYDINR</sequence>
<gene>
    <name evidence="2" type="ORF">ACFOWD_11680</name>
</gene>
<evidence type="ECO:0000313" key="2">
    <source>
        <dbReference type="EMBL" id="MFC4269569.1"/>
    </source>
</evidence>
<accession>A0ABV8RE60</accession>
<keyword evidence="1" id="KW-1133">Transmembrane helix</keyword>
<reference evidence="3" key="1">
    <citation type="journal article" date="2019" name="Int. J. Syst. Evol. Microbiol.">
        <title>The Global Catalogue of Microorganisms (GCM) 10K type strain sequencing project: providing services to taxonomists for standard genome sequencing and annotation.</title>
        <authorList>
            <consortium name="The Broad Institute Genomics Platform"/>
            <consortium name="The Broad Institute Genome Sequencing Center for Infectious Disease"/>
            <person name="Wu L."/>
            <person name="Ma J."/>
        </authorList>
    </citation>
    <scope>NUCLEOTIDE SEQUENCE [LARGE SCALE GENOMIC DNA]</scope>
    <source>
        <strain evidence="3">CECT 8655</strain>
    </source>
</reference>
<keyword evidence="1" id="KW-0472">Membrane</keyword>
<keyword evidence="1" id="KW-0812">Transmembrane</keyword>